<comment type="caution">
    <text evidence="1">The sequence shown here is derived from an EMBL/GenBank/DDBJ whole genome shotgun (WGS) entry which is preliminary data.</text>
</comment>
<accession>A0A7J6SGN7</accession>
<keyword evidence="2" id="KW-1185">Reference proteome</keyword>
<evidence type="ECO:0000313" key="2">
    <source>
        <dbReference type="Proteomes" id="UP000553632"/>
    </source>
</evidence>
<evidence type="ECO:0000313" key="1">
    <source>
        <dbReference type="EMBL" id="KAF4731732.1"/>
    </source>
</evidence>
<gene>
    <name evidence="1" type="ORF">FOZ63_010537</name>
</gene>
<organism evidence="1 2">
    <name type="scientific">Perkinsus olseni</name>
    <name type="common">Perkinsus atlanticus</name>
    <dbReference type="NCBI Taxonomy" id="32597"/>
    <lineage>
        <taxon>Eukaryota</taxon>
        <taxon>Sar</taxon>
        <taxon>Alveolata</taxon>
        <taxon>Perkinsozoa</taxon>
        <taxon>Perkinsea</taxon>
        <taxon>Perkinsida</taxon>
        <taxon>Perkinsidae</taxon>
        <taxon>Perkinsus</taxon>
    </lineage>
</organism>
<sequence length="117" mass="13065">MRCKIPTCTCLMSGNVTMVRSDEDSKTLGVLILLLDQGQYQGVAGRNLRRIQLRDLQREGVLFHMSPISPDVLAFGYEHHAGGQFGPNCSVWIQCPAPPEKTNELWRMRSSTTTGDE</sequence>
<proteinExistence type="predicted"/>
<reference evidence="1 2" key="1">
    <citation type="submission" date="2020-04" db="EMBL/GenBank/DDBJ databases">
        <title>Perkinsus olseni comparative genomics.</title>
        <authorList>
            <person name="Bogema D.R."/>
        </authorList>
    </citation>
    <scope>NUCLEOTIDE SEQUENCE [LARGE SCALE GENOMIC DNA]</scope>
    <source>
        <strain evidence="1 2">ATCC PRA-207</strain>
    </source>
</reference>
<name>A0A7J6SGN7_PEROL</name>
<dbReference type="EMBL" id="JABANO010018502">
    <property type="protein sequence ID" value="KAF4731732.1"/>
    <property type="molecule type" value="Genomic_DNA"/>
</dbReference>
<protein>
    <submittedName>
        <fullName evidence="1">Uncharacterized protein</fullName>
    </submittedName>
</protein>
<dbReference type="AlphaFoldDB" id="A0A7J6SGN7"/>
<dbReference type="Proteomes" id="UP000553632">
    <property type="component" value="Unassembled WGS sequence"/>
</dbReference>